<sequence length="131" mass="13604">MQLNISRSSTGFRAVGFTSKMARAATGVILLGLLVVALYSSSEAAVTVINSALIPVDVETNGNHVTVNTGASPVHVDVNGAKEQRVQVSMGKDKKPIFVDVKDGDTIVIIPDFLGGGTINVNVNGAVKGHF</sequence>
<dbReference type="Proteomes" id="UP000006727">
    <property type="component" value="Chromosome 2"/>
</dbReference>
<dbReference type="EMBL" id="ABEU02000002">
    <property type="protein sequence ID" value="PNR59994.1"/>
    <property type="molecule type" value="Genomic_DNA"/>
</dbReference>
<keyword evidence="3" id="KW-1185">Reference proteome</keyword>
<reference evidence="2" key="3">
    <citation type="submission" date="2020-12" db="UniProtKB">
        <authorList>
            <consortium name="EnsemblPlants"/>
        </authorList>
    </citation>
    <scope>IDENTIFICATION</scope>
</reference>
<reference evidence="1 3" key="2">
    <citation type="journal article" date="2018" name="Plant J.">
        <title>The Physcomitrella patens chromosome-scale assembly reveals moss genome structure and evolution.</title>
        <authorList>
            <person name="Lang D."/>
            <person name="Ullrich K.K."/>
            <person name="Murat F."/>
            <person name="Fuchs J."/>
            <person name="Jenkins J."/>
            <person name="Haas F.B."/>
            <person name="Piednoel M."/>
            <person name="Gundlach H."/>
            <person name="Van Bel M."/>
            <person name="Meyberg R."/>
            <person name="Vives C."/>
            <person name="Morata J."/>
            <person name="Symeonidi A."/>
            <person name="Hiss M."/>
            <person name="Muchero W."/>
            <person name="Kamisugi Y."/>
            <person name="Saleh O."/>
            <person name="Blanc G."/>
            <person name="Decker E.L."/>
            <person name="van Gessel N."/>
            <person name="Grimwood J."/>
            <person name="Hayes R.D."/>
            <person name="Graham S.W."/>
            <person name="Gunter L.E."/>
            <person name="McDaniel S.F."/>
            <person name="Hoernstein S.N.W."/>
            <person name="Larsson A."/>
            <person name="Li F.W."/>
            <person name="Perroud P.F."/>
            <person name="Phillips J."/>
            <person name="Ranjan P."/>
            <person name="Rokshar D.S."/>
            <person name="Rothfels C.J."/>
            <person name="Schneider L."/>
            <person name="Shu S."/>
            <person name="Stevenson D.W."/>
            <person name="Thummler F."/>
            <person name="Tillich M."/>
            <person name="Villarreal Aguilar J.C."/>
            <person name="Widiez T."/>
            <person name="Wong G.K."/>
            <person name="Wymore A."/>
            <person name="Zhang Y."/>
            <person name="Zimmer A.D."/>
            <person name="Quatrano R.S."/>
            <person name="Mayer K.F.X."/>
            <person name="Goodstein D."/>
            <person name="Casacuberta J.M."/>
            <person name="Vandepoele K."/>
            <person name="Reski R."/>
            <person name="Cuming A.C."/>
            <person name="Tuskan G.A."/>
            <person name="Maumus F."/>
            <person name="Salse J."/>
            <person name="Schmutz J."/>
            <person name="Rensing S.A."/>
        </authorList>
    </citation>
    <scope>NUCLEOTIDE SEQUENCE [LARGE SCALE GENOMIC DNA]</scope>
    <source>
        <strain evidence="2 3">cv. Gransden 2004</strain>
    </source>
</reference>
<evidence type="ECO:0000313" key="3">
    <source>
        <dbReference type="Proteomes" id="UP000006727"/>
    </source>
</evidence>
<dbReference type="EnsemblPlants" id="Pp3c2_16710V3.1">
    <property type="protein sequence ID" value="Pp3c2_16710V3.1"/>
    <property type="gene ID" value="Pp3c2_16710"/>
</dbReference>
<evidence type="ECO:0000313" key="1">
    <source>
        <dbReference type="EMBL" id="PNR59994.1"/>
    </source>
</evidence>
<dbReference type="Gramene" id="Pp3c2_16710V3.1">
    <property type="protein sequence ID" value="Pp3c2_16710V3.1"/>
    <property type="gene ID" value="Pp3c2_16710"/>
</dbReference>
<reference evidence="1 3" key="1">
    <citation type="journal article" date="2008" name="Science">
        <title>The Physcomitrella genome reveals evolutionary insights into the conquest of land by plants.</title>
        <authorList>
            <person name="Rensing S."/>
            <person name="Lang D."/>
            <person name="Zimmer A."/>
            <person name="Terry A."/>
            <person name="Salamov A."/>
            <person name="Shapiro H."/>
            <person name="Nishiyama T."/>
            <person name="Perroud P.-F."/>
            <person name="Lindquist E."/>
            <person name="Kamisugi Y."/>
            <person name="Tanahashi T."/>
            <person name="Sakakibara K."/>
            <person name="Fujita T."/>
            <person name="Oishi K."/>
            <person name="Shin-I T."/>
            <person name="Kuroki Y."/>
            <person name="Toyoda A."/>
            <person name="Suzuki Y."/>
            <person name="Hashimoto A."/>
            <person name="Yamaguchi K."/>
            <person name="Sugano A."/>
            <person name="Kohara Y."/>
            <person name="Fujiyama A."/>
            <person name="Anterola A."/>
            <person name="Aoki S."/>
            <person name="Ashton N."/>
            <person name="Barbazuk W.B."/>
            <person name="Barker E."/>
            <person name="Bennetzen J."/>
            <person name="Bezanilla M."/>
            <person name="Blankenship R."/>
            <person name="Cho S.H."/>
            <person name="Dutcher S."/>
            <person name="Estelle M."/>
            <person name="Fawcett J.A."/>
            <person name="Gundlach H."/>
            <person name="Hanada K."/>
            <person name="Heyl A."/>
            <person name="Hicks K.A."/>
            <person name="Hugh J."/>
            <person name="Lohr M."/>
            <person name="Mayer K."/>
            <person name="Melkozernov A."/>
            <person name="Murata T."/>
            <person name="Nelson D."/>
            <person name="Pils B."/>
            <person name="Prigge M."/>
            <person name="Reiss B."/>
            <person name="Renner T."/>
            <person name="Rombauts S."/>
            <person name="Rushton P."/>
            <person name="Sanderfoot A."/>
            <person name="Schween G."/>
            <person name="Shiu S.-H."/>
            <person name="Stueber K."/>
            <person name="Theodoulou F.L."/>
            <person name="Tu H."/>
            <person name="Van de Peer Y."/>
            <person name="Verrier P.J."/>
            <person name="Waters E."/>
            <person name="Wood A."/>
            <person name="Yang L."/>
            <person name="Cove D."/>
            <person name="Cuming A."/>
            <person name="Hasebe M."/>
            <person name="Lucas S."/>
            <person name="Mishler D.B."/>
            <person name="Reski R."/>
            <person name="Grigoriev I."/>
            <person name="Quatrano R.S."/>
            <person name="Boore J.L."/>
        </authorList>
    </citation>
    <scope>NUCLEOTIDE SEQUENCE [LARGE SCALE GENOMIC DNA]</scope>
    <source>
        <strain evidence="2 3">cv. Gransden 2004</strain>
    </source>
</reference>
<evidence type="ECO:0000313" key="2">
    <source>
        <dbReference type="EnsemblPlants" id="Pp3c2_16710V3.1"/>
    </source>
</evidence>
<protein>
    <submittedName>
        <fullName evidence="1 2">Uncharacterized protein</fullName>
    </submittedName>
</protein>
<organism evidence="1">
    <name type="scientific">Physcomitrium patens</name>
    <name type="common">Spreading-leaved earth moss</name>
    <name type="synonym">Physcomitrella patens</name>
    <dbReference type="NCBI Taxonomy" id="3218"/>
    <lineage>
        <taxon>Eukaryota</taxon>
        <taxon>Viridiplantae</taxon>
        <taxon>Streptophyta</taxon>
        <taxon>Embryophyta</taxon>
        <taxon>Bryophyta</taxon>
        <taxon>Bryophytina</taxon>
        <taxon>Bryopsida</taxon>
        <taxon>Funariidae</taxon>
        <taxon>Funariales</taxon>
        <taxon>Funariaceae</taxon>
        <taxon>Physcomitrium</taxon>
    </lineage>
</organism>
<proteinExistence type="predicted"/>
<dbReference type="PaxDb" id="3218-PP1S358_14V6.1"/>
<dbReference type="AlphaFoldDB" id="A0A2K1L1T5"/>
<gene>
    <name evidence="2" type="primary">LOC112295868</name>
    <name evidence="1" type="ORF">PHYPA_002786</name>
</gene>
<name>A0A2K1L1T5_PHYPA</name>
<accession>A0A2K1L1T5</accession>